<keyword evidence="4" id="KW-0479">Metal-binding</keyword>
<dbReference type="GO" id="GO:0010333">
    <property type="term" value="F:terpene synthase activity"/>
    <property type="evidence" value="ECO:0000318"/>
    <property type="project" value="GO_Central"/>
</dbReference>
<evidence type="ECO:0000256" key="5">
    <source>
        <dbReference type="ARBA" id="ARBA00022842"/>
    </source>
</evidence>
<dbReference type="OMA" id="AIHSCND"/>
<evidence type="ECO:0000256" key="8">
    <source>
        <dbReference type="ARBA" id="ARBA00050853"/>
    </source>
</evidence>
<evidence type="ECO:0000313" key="14">
    <source>
        <dbReference type="EMBL" id="OTG30198.1"/>
    </source>
</evidence>
<dbReference type="GO" id="GO:0000287">
    <property type="term" value="F:magnesium ion binding"/>
    <property type="evidence" value="ECO:0000318"/>
    <property type="project" value="GO_Central"/>
</dbReference>
<keyword evidence="15" id="KW-1185">Reference proteome</keyword>
<comment type="pathway">
    <text evidence="2">Hormone biosynthesis.</text>
</comment>
<accession>A0A251V3J8</accession>
<dbReference type="GO" id="GO:0009899">
    <property type="term" value="F:ent-kaurene synthase activity"/>
    <property type="evidence" value="ECO:0007669"/>
    <property type="project" value="UniProtKB-EC"/>
</dbReference>
<evidence type="ECO:0000256" key="4">
    <source>
        <dbReference type="ARBA" id="ARBA00022723"/>
    </source>
</evidence>
<dbReference type="SUPFAM" id="SSF48576">
    <property type="entry name" value="Terpenoid synthases"/>
    <property type="match status" value="1"/>
</dbReference>
<evidence type="ECO:0000259" key="12">
    <source>
        <dbReference type="Pfam" id="PF03936"/>
    </source>
</evidence>
<dbReference type="FunFam" id="1.10.600.10:FF:000005">
    <property type="entry name" value="Ent-kaur-16-ene synthase, chloroplastic"/>
    <property type="match status" value="1"/>
</dbReference>
<sequence>MLSHTTHGSWVVGCCMQQYNLSGLQPAASSNAGQRNQTAMALDMTKERIRKLFSNVQLSVSPYDTAWVAMVPSPKSPMSPCFPECLNWVMDNQLNDGSWGLLHPNLSSPLHKDTLSSTLASIVALKKWNVGEHQIDKGLAFIESNLASATNKNQPSPIGFDIIFPHMLQYAQDLDIKLPLKQKDLNLLLHERELELRRCHSKEREAYLAYISEGLGNFYDRKMVMKYQMKNGSILNSPSASAASVIYHPNSGCHQYLTSLLQKFGNAVPTIYPLDLYARLYMVDQLERLGISQHFMVEIRAVLDQAYSYWMQKDEKIFMNAGTCALAFRLLREYGYQISSEPLAKIIKEGSYMSSHEEPFEDTHAAFEAYLASQIIYQDELPFGELNLLSADFLKREISAMPNMLSKHLYKQVEHAFKFPFNASLERVSTRRNIQNYNVDDTRTLKTTYCSSNFGNQDYIRLAVEDFNSRQSINRAEFKDLERWVVENKLDKINSRQKMGYCYFSGASVHSSPELSDARITWAKASFLVIILDDFVDVEGSVDELENLIQCVEKWNVNVNTDCCSEEVKIMFLAIKDVVSWIGDAAYKWQERDVTSHVIQCWLKLLYSFLKETKWARYGVVPTTNEYIENGYESFTLGTFVLSSLYFIGPKLSDDVVQSSEYHNLYELMSTHGRLINDIRTFKRELKDGKLNAVTLHKNYGKSGIKEEDIVEEIKMMIDNLEKKLMQLVLETKENGVPKACKDVFWKMLCVDNFFYEKDDGFTRNDILDTVKEVIYEPVSMLMNPTK</sequence>
<comment type="function">
    <text evidence="9">Involved in the biosynthesis of ent-kaurene diterpenoids natural products such as oridonin, miltiradiene, eriocalyxin B and nezukol, known to exhibit antitumor, anti-inflammatory and antibacterial activities, and in the production of gibberellins phytohormones. Catalyzes the conversion of ent-copalyl diphosphate (ent-CPP) to ent-kaurene.</text>
</comment>
<gene>
    <name evidence="14" type="primary">KSL7</name>
    <name evidence="14" type="ORF">HannXRQ_Chr03g0061831</name>
    <name evidence="13" type="ORF">HanXRQr2_Chr03g0088801</name>
</gene>
<reference evidence="13 15" key="1">
    <citation type="journal article" date="2017" name="Nature">
        <title>The sunflower genome provides insights into oil metabolism, flowering and Asterid evolution.</title>
        <authorList>
            <person name="Badouin H."/>
            <person name="Gouzy J."/>
            <person name="Grassa C.J."/>
            <person name="Murat F."/>
            <person name="Staton S.E."/>
            <person name="Cottret L."/>
            <person name="Lelandais-Briere C."/>
            <person name="Owens G.L."/>
            <person name="Carrere S."/>
            <person name="Mayjonade B."/>
            <person name="Legrand L."/>
            <person name="Gill N."/>
            <person name="Kane N.C."/>
            <person name="Bowers J.E."/>
            <person name="Hubner S."/>
            <person name="Bellec A."/>
            <person name="Berard A."/>
            <person name="Berges H."/>
            <person name="Blanchet N."/>
            <person name="Boniface M.C."/>
            <person name="Brunel D."/>
            <person name="Catrice O."/>
            <person name="Chaidir N."/>
            <person name="Claudel C."/>
            <person name="Donnadieu C."/>
            <person name="Faraut T."/>
            <person name="Fievet G."/>
            <person name="Helmstetter N."/>
            <person name="King M."/>
            <person name="Knapp S.J."/>
            <person name="Lai Z."/>
            <person name="Le Paslier M.C."/>
            <person name="Lippi Y."/>
            <person name="Lorenzon L."/>
            <person name="Mandel J.R."/>
            <person name="Marage G."/>
            <person name="Marchand G."/>
            <person name="Marquand E."/>
            <person name="Bret-Mestries E."/>
            <person name="Morien E."/>
            <person name="Nambeesan S."/>
            <person name="Nguyen T."/>
            <person name="Pegot-Espagnet P."/>
            <person name="Pouilly N."/>
            <person name="Raftis F."/>
            <person name="Sallet E."/>
            <person name="Schiex T."/>
            <person name="Thomas J."/>
            <person name="Vandecasteele C."/>
            <person name="Vares D."/>
            <person name="Vear F."/>
            <person name="Vautrin S."/>
            <person name="Crespi M."/>
            <person name="Mangin B."/>
            <person name="Burke J.M."/>
            <person name="Salse J."/>
            <person name="Munos S."/>
            <person name="Vincourt P."/>
            <person name="Rieseberg L.H."/>
            <person name="Langlade N.B."/>
        </authorList>
    </citation>
    <scope>NUCLEOTIDE SEQUENCE [LARGE SCALE GENOMIC DNA]</scope>
    <source>
        <strain evidence="15">cv. SF193</strain>
        <tissue evidence="13">Leaves</tissue>
    </source>
</reference>
<dbReference type="Pfam" id="PF01397">
    <property type="entry name" value="Terpene_synth"/>
    <property type="match status" value="1"/>
</dbReference>
<organism evidence="14 15">
    <name type="scientific">Helianthus annuus</name>
    <name type="common">Common sunflower</name>
    <dbReference type="NCBI Taxonomy" id="4232"/>
    <lineage>
        <taxon>Eukaryota</taxon>
        <taxon>Viridiplantae</taxon>
        <taxon>Streptophyta</taxon>
        <taxon>Embryophyta</taxon>
        <taxon>Tracheophyta</taxon>
        <taxon>Spermatophyta</taxon>
        <taxon>Magnoliopsida</taxon>
        <taxon>eudicotyledons</taxon>
        <taxon>Gunneridae</taxon>
        <taxon>Pentapetalae</taxon>
        <taxon>asterids</taxon>
        <taxon>campanulids</taxon>
        <taxon>Asterales</taxon>
        <taxon>Asteraceae</taxon>
        <taxon>Asteroideae</taxon>
        <taxon>Heliantheae alliance</taxon>
        <taxon>Heliantheae</taxon>
        <taxon>Helianthus</taxon>
    </lineage>
</organism>
<dbReference type="InParanoid" id="A0A251V3J8"/>
<dbReference type="Gene3D" id="1.10.600.10">
    <property type="entry name" value="Farnesyl Diphosphate Synthase"/>
    <property type="match status" value="1"/>
</dbReference>
<comment type="cofactor">
    <cofactor evidence="1">
        <name>Mg(2+)</name>
        <dbReference type="ChEBI" id="CHEBI:18420"/>
    </cofactor>
</comment>
<name>A0A251V3J8_HELAN</name>
<evidence type="ECO:0000256" key="9">
    <source>
        <dbReference type="ARBA" id="ARBA00057365"/>
    </source>
</evidence>
<dbReference type="GO" id="GO:0009507">
    <property type="term" value="C:chloroplast"/>
    <property type="evidence" value="ECO:0000318"/>
    <property type="project" value="GO_Central"/>
</dbReference>
<feature type="domain" description="Terpene synthase N-terminal" evidence="11">
    <location>
        <begin position="222"/>
        <end position="416"/>
    </location>
</feature>
<protein>
    <recommendedName>
        <fullName evidence="10">ent-kaurene synthase</fullName>
        <ecNumber evidence="10">4.2.3.19</ecNumber>
    </recommendedName>
</protein>
<dbReference type="SUPFAM" id="SSF48239">
    <property type="entry name" value="Terpenoid cyclases/Protein prenyltransferases"/>
    <property type="match status" value="2"/>
</dbReference>
<dbReference type="SFLD" id="SFLDG01014">
    <property type="entry name" value="Terpene_Cyclase_Like_1_N-term"/>
    <property type="match status" value="1"/>
</dbReference>
<reference evidence="13" key="3">
    <citation type="submission" date="2020-06" db="EMBL/GenBank/DDBJ databases">
        <title>Helianthus annuus Genome sequencing and assembly Release 2.</title>
        <authorList>
            <person name="Gouzy J."/>
            <person name="Langlade N."/>
            <person name="Munos S."/>
        </authorList>
    </citation>
    <scope>NUCLEOTIDE SEQUENCE</scope>
    <source>
        <tissue evidence="13">Leaves</tissue>
    </source>
</reference>
<comment type="pathway">
    <text evidence="7">Plant hormone biosynthesis; gibberellin biosynthesis.</text>
</comment>
<dbReference type="EC" id="4.2.3.19" evidence="10"/>
<evidence type="ECO:0000256" key="6">
    <source>
        <dbReference type="ARBA" id="ARBA00023239"/>
    </source>
</evidence>
<dbReference type="Pfam" id="PF03936">
    <property type="entry name" value="Terpene_synth_C"/>
    <property type="match status" value="1"/>
</dbReference>
<evidence type="ECO:0000313" key="15">
    <source>
        <dbReference type="Proteomes" id="UP000215914"/>
    </source>
</evidence>
<feature type="domain" description="Terpene synthase metal-binding" evidence="12">
    <location>
        <begin position="494"/>
        <end position="723"/>
    </location>
</feature>
<dbReference type="InterPro" id="IPR005630">
    <property type="entry name" value="Terpene_synthase_metal-bd"/>
</dbReference>
<dbReference type="CDD" id="cd00684">
    <property type="entry name" value="Terpene_cyclase_plant_C1"/>
    <property type="match status" value="1"/>
</dbReference>
<comment type="catalytic activity">
    <reaction evidence="8">
        <text>ent-copalyl diphosphate = ent-kaur-16-ene + diphosphate</text>
        <dbReference type="Rhea" id="RHEA:22220"/>
        <dbReference type="ChEBI" id="CHEBI:15415"/>
        <dbReference type="ChEBI" id="CHEBI:33019"/>
        <dbReference type="ChEBI" id="CHEBI:58553"/>
        <dbReference type="EC" id="4.2.3.19"/>
    </reaction>
    <physiologicalReaction direction="left-to-right" evidence="8">
        <dbReference type="Rhea" id="RHEA:22221"/>
    </physiologicalReaction>
</comment>
<dbReference type="InterPro" id="IPR008930">
    <property type="entry name" value="Terpenoid_cyclase/PrenylTrfase"/>
</dbReference>
<dbReference type="InterPro" id="IPR001906">
    <property type="entry name" value="Terpene_synth_N"/>
</dbReference>
<dbReference type="Gene3D" id="1.50.10.130">
    <property type="entry name" value="Terpene synthase, N-terminal domain"/>
    <property type="match status" value="1"/>
</dbReference>
<dbReference type="Gramene" id="mRNA:HanXRQr2_Chr03g0088801">
    <property type="protein sequence ID" value="mRNA:HanXRQr2_Chr03g0088801"/>
    <property type="gene ID" value="HanXRQr2_Chr03g0088801"/>
</dbReference>
<keyword evidence="5" id="KW-0460">Magnesium</keyword>
<evidence type="ECO:0000313" key="13">
    <source>
        <dbReference type="EMBL" id="KAF5812644.1"/>
    </source>
</evidence>
<evidence type="ECO:0000256" key="7">
    <source>
        <dbReference type="ARBA" id="ARBA00037909"/>
    </source>
</evidence>
<dbReference type="EMBL" id="MNCJ02000318">
    <property type="protein sequence ID" value="KAF5812644.1"/>
    <property type="molecule type" value="Genomic_DNA"/>
</dbReference>
<dbReference type="InterPro" id="IPR008949">
    <property type="entry name" value="Isoprenoid_synthase_dom_sf"/>
</dbReference>
<reference evidence="14" key="2">
    <citation type="submission" date="2017-02" db="EMBL/GenBank/DDBJ databases">
        <title>Sunflower complete genome.</title>
        <authorList>
            <person name="Langlade N."/>
            <person name="Munos S."/>
        </authorList>
    </citation>
    <scope>NUCLEOTIDE SEQUENCE [LARGE SCALE GENOMIC DNA]</scope>
    <source>
        <tissue evidence="14">Leaves</tissue>
    </source>
</reference>
<keyword evidence="6 13" id="KW-0456">Lyase</keyword>
<dbReference type="FunFam" id="1.50.10.130:FF:000002">
    <property type="entry name" value="Ent-copalyl diphosphate synthase, chloroplastic"/>
    <property type="match status" value="1"/>
</dbReference>
<dbReference type="InterPro" id="IPR044814">
    <property type="entry name" value="Terpene_cyclase_plant_C1"/>
</dbReference>
<evidence type="ECO:0000256" key="1">
    <source>
        <dbReference type="ARBA" id="ARBA00001946"/>
    </source>
</evidence>
<proteinExistence type="inferred from homology"/>
<evidence type="ECO:0000256" key="3">
    <source>
        <dbReference type="ARBA" id="ARBA00006333"/>
    </source>
</evidence>
<evidence type="ECO:0000256" key="2">
    <source>
        <dbReference type="ARBA" id="ARBA00004972"/>
    </source>
</evidence>
<dbReference type="Proteomes" id="UP000215914">
    <property type="component" value="Chromosome 3"/>
</dbReference>
<dbReference type="GO" id="GO:0033332">
    <property type="term" value="P:ent-kaurene biosynthetic process"/>
    <property type="evidence" value="ECO:0007669"/>
    <property type="project" value="UniProtKB-ARBA"/>
</dbReference>
<dbReference type="EMBL" id="CM007892">
    <property type="protein sequence ID" value="OTG30198.1"/>
    <property type="molecule type" value="Genomic_DNA"/>
</dbReference>
<dbReference type="InterPro" id="IPR036965">
    <property type="entry name" value="Terpene_synth_N_sf"/>
</dbReference>
<evidence type="ECO:0000256" key="10">
    <source>
        <dbReference type="ARBA" id="ARBA00066670"/>
    </source>
</evidence>
<dbReference type="GO" id="GO:0009686">
    <property type="term" value="P:gibberellin biosynthetic process"/>
    <property type="evidence" value="ECO:0000318"/>
    <property type="project" value="GO_Central"/>
</dbReference>
<comment type="similarity">
    <text evidence="3">Belongs to the terpene synthase family.</text>
</comment>
<dbReference type="InterPro" id="IPR050148">
    <property type="entry name" value="Terpene_synthase-like"/>
</dbReference>
<dbReference type="PANTHER" id="PTHR31739:SF3">
    <property type="entry name" value="ENT-KAUR-16-ENE SYNTHASE, CHLOROPLASTIC"/>
    <property type="match status" value="1"/>
</dbReference>
<dbReference type="PANTHER" id="PTHR31739">
    <property type="entry name" value="ENT-COPALYL DIPHOSPHATE SYNTHASE, CHLOROPLASTIC"/>
    <property type="match status" value="1"/>
</dbReference>
<dbReference type="Gene3D" id="1.50.10.160">
    <property type="match status" value="1"/>
</dbReference>
<dbReference type="FunCoup" id="A0A251V3J8">
    <property type="interactions" value="415"/>
</dbReference>
<evidence type="ECO:0000259" key="11">
    <source>
        <dbReference type="Pfam" id="PF01397"/>
    </source>
</evidence>
<dbReference type="AlphaFoldDB" id="A0A251V3J8"/>
<dbReference type="STRING" id="4232.A0A251V3J8"/>